<evidence type="ECO:0000313" key="2">
    <source>
        <dbReference type="EMBL" id="CAG9138682.1"/>
    </source>
</evidence>
<keyword evidence="1" id="KW-0732">Signal</keyword>
<organism evidence="2 3">
    <name type="scientific">Plutella xylostella</name>
    <name type="common">Diamondback moth</name>
    <name type="synonym">Plutella maculipennis</name>
    <dbReference type="NCBI Taxonomy" id="51655"/>
    <lineage>
        <taxon>Eukaryota</taxon>
        <taxon>Metazoa</taxon>
        <taxon>Ecdysozoa</taxon>
        <taxon>Arthropoda</taxon>
        <taxon>Hexapoda</taxon>
        <taxon>Insecta</taxon>
        <taxon>Pterygota</taxon>
        <taxon>Neoptera</taxon>
        <taxon>Endopterygota</taxon>
        <taxon>Lepidoptera</taxon>
        <taxon>Glossata</taxon>
        <taxon>Ditrysia</taxon>
        <taxon>Yponomeutoidea</taxon>
        <taxon>Plutellidae</taxon>
        <taxon>Plutella</taxon>
    </lineage>
</organism>
<feature type="chain" id="PRO_5035723093" evidence="1">
    <location>
        <begin position="20"/>
        <end position="44"/>
    </location>
</feature>
<keyword evidence="3" id="KW-1185">Reference proteome</keyword>
<protein>
    <submittedName>
        <fullName evidence="2">(diamondback moth) hypothetical protein</fullName>
    </submittedName>
</protein>
<gene>
    <name evidence="2" type="ORF">PLXY2_LOCUS16936</name>
</gene>
<name>A0A8S4GHT4_PLUXY</name>
<dbReference type="EMBL" id="CAJHNJ030000730">
    <property type="protein sequence ID" value="CAG9138682.1"/>
    <property type="molecule type" value="Genomic_DNA"/>
</dbReference>
<accession>A0A8S4GHT4</accession>
<feature type="non-terminal residue" evidence="2">
    <location>
        <position position="1"/>
    </location>
</feature>
<proteinExistence type="predicted"/>
<dbReference type="Proteomes" id="UP000653454">
    <property type="component" value="Unassembled WGS sequence"/>
</dbReference>
<comment type="caution">
    <text evidence="2">The sequence shown here is derived from an EMBL/GenBank/DDBJ whole genome shotgun (WGS) entry which is preliminary data.</text>
</comment>
<reference evidence="2" key="1">
    <citation type="submission" date="2020-11" db="EMBL/GenBank/DDBJ databases">
        <authorList>
            <person name="Whiteford S."/>
        </authorList>
    </citation>
    <scope>NUCLEOTIDE SEQUENCE</scope>
</reference>
<evidence type="ECO:0000313" key="3">
    <source>
        <dbReference type="Proteomes" id="UP000653454"/>
    </source>
</evidence>
<sequence length="44" mass="4915">MKLLVFVSSLLAGMAVVFGEEWSNYPSPVVNTEQPQPRLFVPHV</sequence>
<feature type="signal peptide" evidence="1">
    <location>
        <begin position="1"/>
        <end position="19"/>
    </location>
</feature>
<evidence type="ECO:0000256" key="1">
    <source>
        <dbReference type="SAM" id="SignalP"/>
    </source>
</evidence>
<dbReference type="AlphaFoldDB" id="A0A8S4GHT4"/>